<feature type="domain" description="Glycosyl hydrolase 94 catalytic" evidence="8">
    <location>
        <begin position="2303"/>
        <end position="2727"/>
    </location>
</feature>
<proteinExistence type="predicted"/>
<dbReference type="InterPro" id="IPR037824">
    <property type="entry name" value="GH94N_2_NdvB"/>
</dbReference>
<feature type="domain" description="Glycosyltransferase 2-like" evidence="7">
    <location>
        <begin position="529"/>
        <end position="755"/>
    </location>
</feature>
<dbReference type="InterPro" id="IPR037018">
    <property type="entry name" value="GH65_N"/>
</dbReference>
<dbReference type="STRING" id="137658.SAMN05216186_10749"/>
<keyword evidence="1" id="KW-1003">Cell membrane</keyword>
<evidence type="ECO:0000256" key="3">
    <source>
        <dbReference type="ARBA" id="ARBA00022679"/>
    </source>
</evidence>
<protein>
    <submittedName>
        <fullName evidence="9">Cyclic beta-1,2-glucan synthetase</fullName>
    </submittedName>
</protein>
<organism evidence="9 10">
    <name type="scientific">Pseudomonas indica</name>
    <dbReference type="NCBI Taxonomy" id="137658"/>
    <lineage>
        <taxon>Bacteria</taxon>
        <taxon>Pseudomonadati</taxon>
        <taxon>Pseudomonadota</taxon>
        <taxon>Gammaproteobacteria</taxon>
        <taxon>Pseudomonadales</taxon>
        <taxon>Pseudomonadaceae</taxon>
        <taxon>Pseudomonas</taxon>
    </lineage>
</organism>
<dbReference type="InterPro" id="IPR033432">
    <property type="entry name" value="GH94_catalytic"/>
</dbReference>
<evidence type="ECO:0000256" key="2">
    <source>
        <dbReference type="ARBA" id="ARBA00022676"/>
    </source>
</evidence>
<feature type="transmembrane region" description="Helical" evidence="4">
    <location>
        <begin position="345"/>
        <end position="370"/>
    </location>
</feature>
<evidence type="ECO:0000259" key="6">
    <source>
        <dbReference type="Pfam" id="PF10091"/>
    </source>
</evidence>
<dbReference type="RefSeq" id="WP_084337629.1">
    <property type="nucleotide sequence ID" value="NZ_CBKZNZ010000004.1"/>
</dbReference>
<evidence type="ECO:0000313" key="9">
    <source>
        <dbReference type="EMBL" id="SDK43948.1"/>
    </source>
</evidence>
<feature type="domain" description="Glycoamylase-like" evidence="6">
    <location>
        <begin position="1264"/>
        <end position="1467"/>
    </location>
</feature>
<dbReference type="Pfam" id="PF10091">
    <property type="entry name" value="Glycoamylase"/>
    <property type="match status" value="1"/>
</dbReference>
<dbReference type="Pfam" id="PF17167">
    <property type="entry name" value="Glyco_hydro_94"/>
    <property type="match status" value="1"/>
</dbReference>
<dbReference type="InterPro" id="IPR010383">
    <property type="entry name" value="Glyco_hydrolase_94_b-supersand"/>
</dbReference>
<name>A0A1G9BWU2_9PSED</name>
<dbReference type="SUPFAM" id="SSF48208">
    <property type="entry name" value="Six-hairpin glycosidases"/>
    <property type="match status" value="1"/>
</dbReference>
<dbReference type="CDD" id="cd11756">
    <property type="entry name" value="GH94N_ChvB_NdvB_1_like"/>
    <property type="match status" value="1"/>
</dbReference>
<sequence length="2804" mass="312744">MTAVAPEGERSPVEQAACELCKRHSYSSRRPEPLPIWARIEALEGWLERARTLCLDPPPEVTKAAEWLLDNDYQVQRAVRQVVRDLPAAFYERLPCLTNPGEEGVPRVFAVAQWYLHASRLQLSLSSVVQFVRTYQGEAPLSIAELWAFPTMLRLTCLEVLVCALGRLLPALESPFPLSRHCADAGVFEDTECVARALANLAIIASTPWKDFFERCSLVEERLTRDPAGVYAHMDFETRDRYRKALEELARGAERDEIEVAEQVLRRAAEGDRRASSGHVGYWLIGPGREVCETALGYRPTWLAGWRRLLYRRAGTIYAGSLMLAGVAALVLPGGYLAVAGATPGLWFAGLLLALIPASVLSVTVVNWWVTLNVPPRLLPKLDFSQGIDPACATAIAVPVLLDGVDETRAVLERLELHYLANPDPALRFVLLSDHLEAPAESLPTDGAVENALVQGLRRLNERYGKDGGRPFHLLHRPRRYNPGERCWMGRERKRGKLEDFNRYLLDGDDCAFCLREGDAAALRGIRFVITVDADTALPSGCAARLVGTLAHPLNRAEFDPDSGRVLRGYTVLQPRVEIAPEQGERSLFARLYTGDTAIDIYTRAVSDVYQDLFGSGIFVGKGIYEVASFQRSLEGRVRENSLVSHDLFEGIHGRAGLVSDIVLYENFPRSYLDYARRQHRWVRGDWQLLPWLWRSVSGSDGMRLKNRLSALDRWKLIDNLRRSVVPLALVVLAAAGWLWLPGSPWVWTLLTVAAPGAYLFTDLITGLAHGRRRGAVRGLLRRLLDHVGRWFLALVFLVNDAAIALDALVRTLWRLGVSRRHLLEWTTAAHQASFLARRGSHGYVWRQMWPSPMLAVTLAIVLWRVHPAAFWPAAPLLLVWLLAPGVALFISLPRREATDEPSGEQHVFLRRLARRTWLFFETFVGPDDNWLPPDNYQEEPYSEIAHRTSPTNIGMLFVSSLGAADLGYVGLSDFAARIRRGLDTLERMERYRGHWLNWYDTRLLLPLEPRYISTVDSGNLAVCLLTLQQGCLEIAAGPALPTSLWDGLEDTFELLREALMPVGDHELEERLAAFAIQVSRCREHPAGLDALDECEKALRDAVGRMIAREQGLAIQQLKEVQTWLERLHHHLREIRRDRERLMPWFSPLRDALPPVAKLARQIEQCLPVDLPMSGIGPAVVQARTLLGRFAGVNGETKVWLGKLDAALEQGLEEQSALRRDLLDDATRAGDMAFSMDFRPLYDAEKRLFHIGHNLSADRIDSHHYDLLATEARLASYFAIMKGDVPLEHWFYLGRPLSRLAGRLSLVSWNGSMFEYLMPPLLLPSHAGSLLGQSERAAVAVQREYARTQDVPWGISESAFASRDPEHRYRYRAFGVPELGLRRDLAQDLVITPYASALALAVSPRAAVENLIELQRLGLVGSYGLYEAADFTADRVPSGRRFSTVRAYMAHHQGMIFAALNNALCGNALVRRFGSVPRVKVMELLLHERVPLELPADPRRSESLERPAPDWSGVAPPQAWTPTGDEWFPQAHLLGNGRLHSWISRAGAGGLSWHRHALTRWRPDATRDHHGLWVYVRDEESGDLWSAGRQPTGAVSAQERVVFHPHMAEFHRHDHGIGLRMEVTVATAEDMEIRRLTLTNESDRPRTLSLTSYAEVALAPPLDDERHPAFGKLFVGSEYLPGLRALLFTRRPRHADEKPALLLHRLVVDETDSLAVAFESDREAFLGRHGDERRPIGILNGLQGRTGWTLDPVMALQARIGLAPGERRQLAFLTLAGGSRESILELAERYASLASLDWTFADAASEASRETRKLGLEPERLPELQMLASLLLYPHPTLRTGPETLAANRFGQPRLWGMSLSGDHPILLLRVATQQDSGLLATLVRACKFWRRRGLLVDLVILRTGASGYAEPLREQVFALLRESGVQDELASRGGDVHLLFADQLHDDDIRLLESTARIVLDESAGPLARQLAAAMPMPPPMPRFDGSGAPPGECIDTPLERPGDLLFDNGLGGFSPDGREYVIHLEPGRHTPAPWCNVLANEVFGSLVSESGNCCSWAVNSGENRLTPWSNDPLGDAPGEALYLRDEESAEVWTPTPLPAGEACTCQIRHGTGYTLWRQHSHGLEQELLVCVPPTAPVKVLRLRLRDVSGRSRRITATCYVEWLLGALASMARPHVVCDYDAECHALLARNPWNPDFAERVAFLTANKPPHSLSTDRQDFLGREGHPALPAALTRWALGGRVEVGGDPCAAFQVHLDFARGGSEELVFVLGQGQDREHAKSLAGFWQQAGRAEQGLAEVRTFWDHLLSGVRISTPAPAFDVMVNRWLQYQTIASRLFARAGFYQAGGAIGFRDQLQDVLALLHTDPRRAREHILLCAAHQFEEGDVLHWWHPPSDRGVRTRCSDDLLWLPFATSQYVEATGDESILGEAVPFLQAPPLANDEHDRYARFPATGQAFSLFEHCKRALQRGVTRGQHGLPLMGAGDWNDGMDRVGREGRGESVWLGWFAIAAMKGFAGLARRQSFYDVEIHWTKCAQALAERLDQAAWDGAWYLRAIDDDGRPLGSHADDECRIDSISQSWSLLCGADGEARARIAMDSAGRHLVRDEERLVRLLWPPFADTPREPGYIKAYPPGIRENGGQYSHAAAWLGMAFAGLGDAKNGWRIFDLLNPVNQAREAGQLATYRVEPYVLAADIGSVAPWVGRGGWTWYSGSAAWTWRLAVESILGLHLQDGRLRIEPCLPPGWTHFSAEVRGASGTLAIRVERDEGLPCGSYRMTVDGQAQTERLVAFPRDGTIVHVRLWIP</sequence>
<feature type="transmembrane region" description="Helical" evidence="4">
    <location>
        <begin position="724"/>
        <end position="741"/>
    </location>
</feature>
<dbReference type="GO" id="GO:0016757">
    <property type="term" value="F:glycosyltransferase activity"/>
    <property type="evidence" value="ECO:0007669"/>
    <property type="project" value="UniProtKB-KW"/>
</dbReference>
<evidence type="ECO:0000313" key="10">
    <source>
        <dbReference type="Proteomes" id="UP000198706"/>
    </source>
</evidence>
<feature type="domain" description="Glycosyl hydrolase 94 supersandwich" evidence="5">
    <location>
        <begin position="1527"/>
        <end position="1791"/>
    </location>
</feature>
<keyword evidence="2" id="KW-0328">Glycosyltransferase</keyword>
<keyword evidence="10" id="KW-1185">Reference proteome</keyword>
<dbReference type="PANTHER" id="PTHR37469">
    <property type="entry name" value="CELLOBIONIC ACID PHOSPHORYLASE-RELATED"/>
    <property type="match status" value="1"/>
</dbReference>
<feature type="transmembrane region" description="Helical" evidence="4">
    <location>
        <begin position="317"/>
        <end position="339"/>
    </location>
</feature>
<evidence type="ECO:0000259" key="5">
    <source>
        <dbReference type="Pfam" id="PF06165"/>
    </source>
</evidence>
<reference evidence="9 10" key="1">
    <citation type="submission" date="2016-10" db="EMBL/GenBank/DDBJ databases">
        <authorList>
            <person name="de Groot N.N."/>
        </authorList>
    </citation>
    <scope>NUCLEOTIDE SEQUENCE [LARGE SCALE GENOMIC DNA]</scope>
    <source>
        <strain evidence="9 10">JCM 21544</strain>
    </source>
</reference>
<dbReference type="PANTHER" id="PTHR37469:SF2">
    <property type="entry name" value="CELLOBIONIC ACID PHOSPHORYLASE"/>
    <property type="match status" value="1"/>
</dbReference>
<dbReference type="CDD" id="cd11753">
    <property type="entry name" value="GH94N_ChvB_NdvB_2_like"/>
    <property type="match status" value="1"/>
</dbReference>
<keyword evidence="1" id="KW-0997">Cell inner membrane</keyword>
<dbReference type="InterPro" id="IPR037820">
    <property type="entry name" value="GH94N_NdvB"/>
</dbReference>
<evidence type="ECO:0000259" key="7">
    <source>
        <dbReference type="Pfam" id="PF13632"/>
    </source>
</evidence>
<feature type="transmembrane region" description="Helical" evidence="4">
    <location>
        <begin position="747"/>
        <end position="770"/>
    </location>
</feature>
<dbReference type="Gene3D" id="1.50.10.10">
    <property type="match status" value="1"/>
</dbReference>
<dbReference type="Gene3D" id="2.70.98.40">
    <property type="entry name" value="Glycoside hydrolase, family 65, N-terminal domain"/>
    <property type="match status" value="2"/>
</dbReference>
<evidence type="ECO:0000259" key="8">
    <source>
        <dbReference type="Pfam" id="PF17167"/>
    </source>
</evidence>
<dbReference type="GO" id="GO:0030246">
    <property type="term" value="F:carbohydrate binding"/>
    <property type="evidence" value="ECO:0007669"/>
    <property type="project" value="InterPro"/>
</dbReference>
<keyword evidence="3" id="KW-0808">Transferase</keyword>
<dbReference type="InterPro" id="IPR019282">
    <property type="entry name" value="Glycoamylase-like_cons_dom"/>
</dbReference>
<dbReference type="GO" id="GO:0005975">
    <property type="term" value="P:carbohydrate metabolic process"/>
    <property type="evidence" value="ECO:0007669"/>
    <property type="project" value="InterPro"/>
</dbReference>
<dbReference type="EMBL" id="FNFD01000007">
    <property type="protein sequence ID" value="SDK43948.1"/>
    <property type="molecule type" value="Genomic_DNA"/>
</dbReference>
<feature type="transmembrane region" description="Helical" evidence="4">
    <location>
        <begin position="791"/>
        <end position="814"/>
    </location>
</feature>
<dbReference type="InterPro" id="IPR008928">
    <property type="entry name" value="6-hairpin_glycosidase_sf"/>
</dbReference>
<dbReference type="Pfam" id="PF13632">
    <property type="entry name" value="Glyco_trans_2_3"/>
    <property type="match status" value="1"/>
</dbReference>
<dbReference type="InterPro" id="IPR001173">
    <property type="entry name" value="Glyco_trans_2-like"/>
</dbReference>
<dbReference type="InterPro" id="IPR052047">
    <property type="entry name" value="GH94_Enzymes"/>
</dbReference>
<dbReference type="InterPro" id="IPR012341">
    <property type="entry name" value="6hp_glycosidase-like_sf"/>
</dbReference>
<accession>A0A1G9BWU2</accession>
<feature type="transmembrane region" description="Helical" evidence="4">
    <location>
        <begin position="871"/>
        <end position="893"/>
    </location>
</feature>
<keyword evidence="4" id="KW-0812">Transmembrane</keyword>
<keyword evidence="4" id="KW-0472">Membrane</keyword>
<dbReference type="InterPro" id="IPR011013">
    <property type="entry name" value="Gal_mutarotase_sf_dom"/>
</dbReference>
<feature type="transmembrane region" description="Helical" evidence="4">
    <location>
        <begin position="844"/>
        <end position="864"/>
    </location>
</feature>
<keyword evidence="4" id="KW-1133">Transmembrane helix</keyword>
<dbReference type="Gene3D" id="2.60.420.10">
    <property type="entry name" value="Maltose phosphorylase, domain 3"/>
    <property type="match status" value="1"/>
</dbReference>
<dbReference type="Proteomes" id="UP000198706">
    <property type="component" value="Unassembled WGS sequence"/>
</dbReference>
<dbReference type="SMART" id="SM01068">
    <property type="entry name" value="CBM_X"/>
    <property type="match status" value="2"/>
</dbReference>
<evidence type="ECO:0000256" key="1">
    <source>
        <dbReference type="ARBA" id="ARBA00022519"/>
    </source>
</evidence>
<evidence type="ECO:0000256" key="4">
    <source>
        <dbReference type="SAM" id="Phobius"/>
    </source>
</evidence>
<dbReference type="SUPFAM" id="SSF74650">
    <property type="entry name" value="Galactose mutarotase-like"/>
    <property type="match status" value="2"/>
</dbReference>
<dbReference type="Gene3D" id="1.50.10.140">
    <property type="match status" value="2"/>
</dbReference>
<feature type="domain" description="Glycosyl hydrolase 94 supersandwich" evidence="5">
    <location>
        <begin position="2020"/>
        <end position="2288"/>
    </location>
</feature>
<gene>
    <name evidence="9" type="ORF">SAMN05216186_10749</name>
</gene>
<dbReference type="Pfam" id="PF06165">
    <property type="entry name" value="GH94_b-supersand"/>
    <property type="match status" value="2"/>
</dbReference>